<dbReference type="PANTHER" id="PTHR19303">
    <property type="entry name" value="TRANSPOSON"/>
    <property type="match status" value="1"/>
</dbReference>
<evidence type="ECO:0000313" key="4">
    <source>
        <dbReference type="Proteomes" id="UP000593561"/>
    </source>
</evidence>
<evidence type="ECO:0000313" key="3">
    <source>
        <dbReference type="EMBL" id="MBA0610755.1"/>
    </source>
</evidence>
<reference evidence="3 4" key="1">
    <citation type="journal article" date="2019" name="Genome Biol. Evol.">
        <title>Insights into the evolution of the New World diploid cottons (Gossypium, subgenus Houzingenia) based on genome sequencing.</title>
        <authorList>
            <person name="Grover C.E."/>
            <person name="Arick M.A. 2nd"/>
            <person name="Thrash A."/>
            <person name="Conover J.L."/>
            <person name="Sanders W.S."/>
            <person name="Peterson D.G."/>
            <person name="Frelichowski J.E."/>
            <person name="Scheffler J.A."/>
            <person name="Scheffler B.E."/>
            <person name="Wendel J.F."/>
        </authorList>
    </citation>
    <scope>NUCLEOTIDE SEQUENCE [LARGE SCALE GENOMIC DNA]</scope>
    <source>
        <strain evidence="3">27</strain>
        <tissue evidence="3">Leaf</tissue>
    </source>
</reference>
<dbReference type="InterPro" id="IPR006600">
    <property type="entry name" value="HTH_CenpB_DNA-bd_dom"/>
</dbReference>
<keyword evidence="1" id="KW-0238">DNA-binding</keyword>
<dbReference type="Pfam" id="PF03184">
    <property type="entry name" value="DDE_1"/>
    <property type="match status" value="1"/>
</dbReference>
<dbReference type="EMBL" id="JABFAC010000004">
    <property type="protein sequence ID" value="MBA0610755.1"/>
    <property type="molecule type" value="Genomic_DNA"/>
</dbReference>
<keyword evidence="4" id="KW-1185">Reference proteome</keyword>
<dbReference type="GO" id="GO:0005634">
    <property type="term" value="C:nucleus"/>
    <property type="evidence" value="ECO:0007669"/>
    <property type="project" value="TreeGrafter"/>
</dbReference>
<dbReference type="InterPro" id="IPR004875">
    <property type="entry name" value="DDE_SF_endonuclease_dom"/>
</dbReference>
<dbReference type="PANTHER" id="PTHR19303:SF73">
    <property type="entry name" value="PROTEIN PDC2"/>
    <property type="match status" value="1"/>
</dbReference>
<evidence type="ECO:0000256" key="1">
    <source>
        <dbReference type="ARBA" id="ARBA00023125"/>
    </source>
</evidence>
<comment type="caution">
    <text evidence="3">The sequence shown here is derived from an EMBL/GenBank/DDBJ whole genome shotgun (WGS) entry which is preliminary data.</text>
</comment>
<sequence>MYGDANSEFNFSIGWLERLKTRHGIKSYRRFGESGSIIMENIEYALPQIRAKLKIFYWKDIYNMDETGLFYCLQAYHSLARKQLEGRKKDKERLTIVVCYNGDGSDKVPLWVISNFANPRCFKHVNIDNLSCHYRANKIAWMIGLLFEGCVRWLDARMTSRKVLLIVDNCASYPKQDPDDSSVLPHVSLKEACLVVDTLKNYLIQQEKNMPDLVYALLKAKDEIVFDSHAKKKQLTINAYFSKE</sequence>
<dbReference type="AlphaFoldDB" id="A0A7J8RAJ9"/>
<evidence type="ECO:0000259" key="2">
    <source>
        <dbReference type="PROSITE" id="PS51253"/>
    </source>
</evidence>
<organism evidence="3 4">
    <name type="scientific">Gossypium davidsonii</name>
    <name type="common">Davidson's cotton</name>
    <name type="synonym">Gossypium klotzschianum subsp. davidsonii</name>
    <dbReference type="NCBI Taxonomy" id="34287"/>
    <lineage>
        <taxon>Eukaryota</taxon>
        <taxon>Viridiplantae</taxon>
        <taxon>Streptophyta</taxon>
        <taxon>Embryophyta</taxon>
        <taxon>Tracheophyta</taxon>
        <taxon>Spermatophyta</taxon>
        <taxon>Magnoliopsida</taxon>
        <taxon>eudicotyledons</taxon>
        <taxon>Gunneridae</taxon>
        <taxon>Pentapetalae</taxon>
        <taxon>rosids</taxon>
        <taxon>malvids</taxon>
        <taxon>Malvales</taxon>
        <taxon>Malvaceae</taxon>
        <taxon>Malvoideae</taxon>
        <taxon>Gossypium</taxon>
    </lineage>
</organism>
<accession>A0A7J8RAJ9</accession>
<dbReference type="PROSITE" id="PS51253">
    <property type="entry name" value="HTH_CENPB"/>
    <property type="match status" value="1"/>
</dbReference>
<proteinExistence type="predicted"/>
<dbReference type="GO" id="GO:0003677">
    <property type="term" value="F:DNA binding"/>
    <property type="evidence" value="ECO:0007669"/>
    <property type="project" value="UniProtKB-KW"/>
</dbReference>
<feature type="domain" description="HTH CENPB-type" evidence="2">
    <location>
        <begin position="1"/>
        <end position="29"/>
    </location>
</feature>
<name>A0A7J8RAJ9_GOSDV</name>
<dbReference type="InterPro" id="IPR050863">
    <property type="entry name" value="CenT-Element_Derived"/>
</dbReference>
<gene>
    <name evidence="3" type="ORF">Godav_011553</name>
</gene>
<protein>
    <recommendedName>
        <fullName evidence="2">HTH CENPB-type domain-containing protein</fullName>
    </recommendedName>
</protein>
<dbReference type="Proteomes" id="UP000593561">
    <property type="component" value="Unassembled WGS sequence"/>
</dbReference>